<comment type="caution">
    <text evidence="1">The sequence shown here is derived from an EMBL/GenBank/DDBJ whole genome shotgun (WGS) entry which is preliminary data.</text>
</comment>
<organism evidence="1 2">
    <name type="scientific">Babesia duncani</name>
    <dbReference type="NCBI Taxonomy" id="323732"/>
    <lineage>
        <taxon>Eukaryota</taxon>
        <taxon>Sar</taxon>
        <taxon>Alveolata</taxon>
        <taxon>Apicomplexa</taxon>
        <taxon>Aconoidasida</taxon>
        <taxon>Piroplasmida</taxon>
        <taxon>Babesiidae</taxon>
        <taxon>Babesia</taxon>
    </lineage>
</organism>
<accession>A0AAD9PNP6</accession>
<dbReference type="AlphaFoldDB" id="A0AAD9PNP6"/>
<dbReference type="GeneID" id="94335348"/>
<evidence type="ECO:0000313" key="1">
    <source>
        <dbReference type="EMBL" id="KAK2198045.1"/>
    </source>
</evidence>
<dbReference type="SUPFAM" id="SSF64356">
    <property type="entry name" value="SNARE-like"/>
    <property type="match status" value="1"/>
</dbReference>
<reference evidence="1" key="1">
    <citation type="journal article" date="2023" name="Nat. Microbiol.">
        <title>Babesia duncani multi-omics identifies virulence factors and drug targets.</title>
        <authorList>
            <person name="Singh P."/>
            <person name="Lonardi S."/>
            <person name="Liang Q."/>
            <person name="Vydyam P."/>
            <person name="Khabirova E."/>
            <person name="Fang T."/>
            <person name="Gihaz S."/>
            <person name="Thekkiniath J."/>
            <person name="Munshi M."/>
            <person name="Abel S."/>
            <person name="Ciampossin L."/>
            <person name="Batugedara G."/>
            <person name="Gupta M."/>
            <person name="Lu X.M."/>
            <person name="Lenz T."/>
            <person name="Chakravarty S."/>
            <person name="Cornillot E."/>
            <person name="Hu Y."/>
            <person name="Ma W."/>
            <person name="Gonzalez L.M."/>
            <person name="Sanchez S."/>
            <person name="Estrada K."/>
            <person name="Sanchez-Flores A."/>
            <person name="Montero E."/>
            <person name="Harb O.S."/>
            <person name="Le Roch K.G."/>
            <person name="Mamoun C.B."/>
        </authorList>
    </citation>
    <scope>NUCLEOTIDE SEQUENCE</scope>
    <source>
        <strain evidence="1">WA1</strain>
    </source>
</reference>
<proteinExistence type="predicted"/>
<dbReference type="RefSeq" id="XP_067804887.1">
    <property type="nucleotide sequence ID" value="XM_067946096.1"/>
</dbReference>
<dbReference type="Proteomes" id="UP001214638">
    <property type="component" value="Unassembled WGS sequence"/>
</dbReference>
<evidence type="ECO:0000313" key="2">
    <source>
        <dbReference type="Proteomes" id="UP001214638"/>
    </source>
</evidence>
<dbReference type="Gene3D" id="3.30.450.70">
    <property type="match status" value="1"/>
</dbReference>
<dbReference type="EMBL" id="JALLKP010000001">
    <property type="protein sequence ID" value="KAK2198045.1"/>
    <property type="molecule type" value="Genomic_DNA"/>
</dbReference>
<protein>
    <submittedName>
        <fullName evidence="1">Longin-like domain superfamily</fullName>
    </submittedName>
</protein>
<dbReference type="KEGG" id="bdw:94335348"/>
<dbReference type="InterPro" id="IPR011012">
    <property type="entry name" value="Longin-like_dom_sf"/>
</dbReference>
<sequence>MEKSEINISFIAIMGEQYEPIAMRCFGVANEQDMQFSAYAAMDIVQEKLLLLQDGSGDAISDPFLGFICPSLVGEDFYKIYAYAAATGFKILAIIKYKDIPHQSIREVKIH</sequence>
<gene>
    <name evidence="1" type="ORF">BdWA1_001050</name>
</gene>
<keyword evidence="2" id="KW-1185">Reference proteome</keyword>
<name>A0AAD9PNP6_9APIC</name>